<keyword evidence="4 5" id="KW-0472">Membrane</keyword>
<gene>
    <name evidence="6" type="ORF">H5993_02575</name>
</gene>
<sequence length="406" mass="45780">MKRRDGLIFCYIACLCLLVGGITGLYLQVVNWLLEFCWKFLPQVTGISESIWPWVFCLPMGIVIGYLQRYFGRYPLTIQQVLQTVRLKGYFDYRNWKRTVISGLIILAAGASVGPEASATGILAGMIYWIGCRFKLAKLLVSQAPGETWHRQVRQVISQRIVDHQVKLRAQPITAYFKSDFQRKVCYGVWTLFGLAGLLGFFKFFPQEGVIGFHLAPLKWQWQGWYVVPLAVIFGWLFGWLFVKVGKLAEKWLDKIEYPIFEGLMGGVLLATGTLVTKDVLFSGEFSIQTFAHDALTMPLSYLIIFAIIKTFMTNVGFALGWRGGTIFPAIFASLSVGAAVAQVVGWMPQLVATMTVAVALTVILERPLVVIICLALIFPLQFIPFVVLISLLIHYGLQRWLCLRP</sequence>
<name>A0ABS2EMK8_9LACO</name>
<feature type="transmembrane region" description="Helical" evidence="5">
    <location>
        <begin position="258"/>
        <end position="276"/>
    </location>
</feature>
<reference evidence="6 7" key="1">
    <citation type="journal article" date="2021" name="Sci. Rep.">
        <title>The distribution of antibiotic resistance genes in chicken gut microbiota commensals.</title>
        <authorList>
            <person name="Juricova H."/>
            <person name="Matiasovicova J."/>
            <person name="Kubasova T."/>
            <person name="Cejkova D."/>
            <person name="Rychlik I."/>
        </authorList>
    </citation>
    <scope>NUCLEOTIDE SEQUENCE [LARGE SCALE GENOMIC DNA]</scope>
    <source>
        <strain evidence="6 7">An810</strain>
    </source>
</reference>
<protein>
    <submittedName>
        <fullName evidence="6">Chloride channel protein</fullName>
    </submittedName>
</protein>
<evidence type="ECO:0000313" key="7">
    <source>
        <dbReference type="Proteomes" id="UP000776629"/>
    </source>
</evidence>
<comment type="caution">
    <text evidence="6">The sequence shown here is derived from an EMBL/GenBank/DDBJ whole genome shotgun (WGS) entry which is preliminary data.</text>
</comment>
<evidence type="ECO:0000256" key="2">
    <source>
        <dbReference type="ARBA" id="ARBA00022692"/>
    </source>
</evidence>
<dbReference type="SUPFAM" id="SSF81340">
    <property type="entry name" value="Clc chloride channel"/>
    <property type="match status" value="2"/>
</dbReference>
<dbReference type="CDD" id="cd00400">
    <property type="entry name" value="Voltage_gated_ClC"/>
    <property type="match status" value="1"/>
</dbReference>
<accession>A0ABS2EMK8</accession>
<feature type="transmembrane region" description="Helical" evidence="5">
    <location>
        <begin position="327"/>
        <end position="349"/>
    </location>
</feature>
<dbReference type="Gene3D" id="1.10.3080.10">
    <property type="entry name" value="Clc chloride channel"/>
    <property type="match status" value="2"/>
</dbReference>
<keyword evidence="2 5" id="KW-0812">Transmembrane</keyword>
<evidence type="ECO:0000256" key="4">
    <source>
        <dbReference type="ARBA" id="ARBA00023136"/>
    </source>
</evidence>
<feature type="transmembrane region" description="Helical" evidence="5">
    <location>
        <begin position="185"/>
        <end position="205"/>
    </location>
</feature>
<comment type="subcellular location">
    <subcellularLocation>
        <location evidence="1">Membrane</location>
        <topology evidence="1">Multi-pass membrane protein</topology>
    </subcellularLocation>
</comment>
<feature type="transmembrane region" description="Helical" evidence="5">
    <location>
        <begin position="225"/>
        <end position="246"/>
    </location>
</feature>
<evidence type="ECO:0000256" key="5">
    <source>
        <dbReference type="SAM" id="Phobius"/>
    </source>
</evidence>
<evidence type="ECO:0000313" key="6">
    <source>
        <dbReference type="EMBL" id="MBM6753650.1"/>
    </source>
</evidence>
<feature type="transmembrane region" description="Helical" evidence="5">
    <location>
        <begin position="50"/>
        <end position="67"/>
    </location>
</feature>
<dbReference type="Proteomes" id="UP000776629">
    <property type="component" value="Unassembled WGS sequence"/>
</dbReference>
<dbReference type="InterPro" id="IPR001807">
    <property type="entry name" value="ClC"/>
</dbReference>
<dbReference type="EMBL" id="JACJJQ010000007">
    <property type="protein sequence ID" value="MBM6753650.1"/>
    <property type="molecule type" value="Genomic_DNA"/>
</dbReference>
<evidence type="ECO:0000256" key="1">
    <source>
        <dbReference type="ARBA" id="ARBA00004141"/>
    </source>
</evidence>
<organism evidence="6 7">
    <name type="scientific">Limosilactobacillus alvi</name>
    <dbReference type="NCBI Taxonomy" id="990412"/>
    <lineage>
        <taxon>Bacteria</taxon>
        <taxon>Bacillati</taxon>
        <taxon>Bacillota</taxon>
        <taxon>Bacilli</taxon>
        <taxon>Lactobacillales</taxon>
        <taxon>Lactobacillaceae</taxon>
        <taxon>Limosilactobacillus</taxon>
    </lineage>
</organism>
<feature type="transmembrane region" description="Helical" evidence="5">
    <location>
        <begin position="369"/>
        <end position="398"/>
    </location>
</feature>
<keyword evidence="3 5" id="KW-1133">Transmembrane helix</keyword>
<feature type="transmembrane region" description="Helical" evidence="5">
    <location>
        <begin position="7"/>
        <end position="30"/>
    </location>
</feature>
<keyword evidence="7" id="KW-1185">Reference proteome</keyword>
<dbReference type="RefSeq" id="WP_204776092.1">
    <property type="nucleotide sequence ID" value="NZ_JACJJQ010000007.1"/>
</dbReference>
<dbReference type="InterPro" id="IPR014743">
    <property type="entry name" value="Cl-channel_core"/>
</dbReference>
<feature type="transmembrane region" description="Helical" evidence="5">
    <location>
        <begin position="296"/>
        <end position="320"/>
    </location>
</feature>
<proteinExistence type="predicted"/>
<evidence type="ECO:0000256" key="3">
    <source>
        <dbReference type="ARBA" id="ARBA00022989"/>
    </source>
</evidence>
<dbReference type="Pfam" id="PF00654">
    <property type="entry name" value="Voltage_CLC"/>
    <property type="match status" value="1"/>
</dbReference>